<dbReference type="EC" id="1.1.1.193" evidence="12"/>
<feature type="binding site" evidence="14">
    <location>
        <position position="202"/>
    </location>
    <ligand>
        <name>NADP(+)</name>
        <dbReference type="ChEBI" id="CHEBI:58349"/>
    </ligand>
</feature>
<comment type="pathway">
    <text evidence="3 12">Cofactor biosynthesis; riboflavin biosynthesis; 5-amino-6-(D-ribitylamino)uracil from GTP: step 3/4.</text>
</comment>
<evidence type="ECO:0000259" key="16">
    <source>
        <dbReference type="PROSITE" id="PS51747"/>
    </source>
</evidence>
<dbReference type="PIRSF" id="PIRSF006769">
    <property type="entry name" value="RibD"/>
    <property type="match status" value="1"/>
</dbReference>
<evidence type="ECO:0000256" key="10">
    <source>
        <dbReference type="ARBA" id="ARBA00023002"/>
    </source>
</evidence>
<dbReference type="GO" id="GO:0008270">
    <property type="term" value="F:zinc ion binding"/>
    <property type="evidence" value="ECO:0007669"/>
    <property type="project" value="InterPro"/>
</dbReference>
<comment type="caution">
    <text evidence="17">The sequence shown here is derived from an EMBL/GenBank/DDBJ whole genome shotgun (WGS) entry which is preliminary data.</text>
</comment>
<dbReference type="GO" id="GO:0008835">
    <property type="term" value="F:diaminohydroxyphosphoribosylaminopyrimidine deaminase activity"/>
    <property type="evidence" value="ECO:0007669"/>
    <property type="project" value="UniProtKB-EC"/>
</dbReference>
<dbReference type="EMBL" id="SHBJ01000017">
    <property type="protein sequence ID" value="RZO28196.1"/>
    <property type="molecule type" value="Genomic_DNA"/>
</dbReference>
<feature type="active site" description="Proton donor" evidence="13">
    <location>
        <position position="52"/>
    </location>
</feature>
<dbReference type="GO" id="GO:0008703">
    <property type="term" value="F:5-amino-6-(5-phosphoribosylamino)uracil reductase activity"/>
    <property type="evidence" value="ECO:0007669"/>
    <property type="project" value="UniProtKB-EC"/>
</dbReference>
<keyword evidence="9 12" id="KW-0521">NADP</keyword>
<dbReference type="EC" id="3.5.4.26" evidence="12"/>
<feature type="binding site" evidence="14">
    <location>
        <position position="190"/>
    </location>
    <ligand>
        <name>substrate</name>
    </ligand>
</feature>
<dbReference type="CDD" id="cd01284">
    <property type="entry name" value="Riboflavin_deaminase-reductase"/>
    <property type="match status" value="1"/>
</dbReference>
<gene>
    <name evidence="17" type="primary">ribD</name>
    <name evidence="17" type="ORF">EVA97_03060</name>
</gene>
<feature type="binding site" evidence="14">
    <location>
        <begin position="271"/>
        <end position="277"/>
    </location>
    <ligand>
        <name>NADP(+)</name>
        <dbReference type="ChEBI" id="CHEBI:58349"/>
    </ligand>
</feature>
<evidence type="ECO:0000256" key="5">
    <source>
        <dbReference type="ARBA" id="ARBA00007417"/>
    </source>
</evidence>
<dbReference type="PANTHER" id="PTHR38011:SF7">
    <property type="entry name" value="2,5-DIAMINO-6-RIBOSYLAMINO-4(3H)-PYRIMIDINONE 5'-PHOSPHATE REDUCTASE"/>
    <property type="match status" value="1"/>
</dbReference>
<reference evidence="17 18" key="1">
    <citation type="submission" date="2019-02" db="EMBL/GenBank/DDBJ databases">
        <title>Prokaryotic population dynamics and viral predation in marine succession experiment using metagenomics: the confinement effect.</title>
        <authorList>
            <person name="Haro-Moreno J.M."/>
            <person name="Rodriguez-Valera F."/>
            <person name="Lopez-Perez M."/>
        </authorList>
    </citation>
    <scope>NUCLEOTIDE SEQUENCE [LARGE SCALE GENOMIC DNA]</scope>
    <source>
        <strain evidence="17">MED-G164</strain>
    </source>
</reference>
<feature type="binding site" evidence="14">
    <location>
        <position position="161"/>
    </location>
    <ligand>
        <name>NADP(+)</name>
        <dbReference type="ChEBI" id="CHEBI:58349"/>
    </ligand>
</feature>
<dbReference type="InterPro" id="IPR016192">
    <property type="entry name" value="APOBEC/CMP_deaminase_Zn-bd"/>
</dbReference>
<protein>
    <recommendedName>
        <fullName evidence="12">Riboflavin biosynthesis protein RibD</fullName>
    </recommendedName>
    <domain>
        <recommendedName>
            <fullName evidence="12">Diaminohydroxyphosphoribosylaminopyrimidine deaminase</fullName>
            <shortName evidence="12">DRAP deaminase</shortName>
            <ecNumber evidence="12">3.5.4.26</ecNumber>
        </recommendedName>
        <alternativeName>
            <fullName evidence="12">Riboflavin-specific deaminase</fullName>
        </alternativeName>
    </domain>
    <domain>
        <recommendedName>
            <fullName evidence="12">5-amino-6-(5-phosphoribosylamino)uracil reductase</fullName>
            <ecNumber evidence="12">1.1.1.193</ecNumber>
        </recommendedName>
        <alternativeName>
            <fullName evidence="12">HTP reductase</fullName>
        </alternativeName>
    </domain>
</protein>
<evidence type="ECO:0000256" key="14">
    <source>
        <dbReference type="PIRSR" id="PIRSR006769-2"/>
    </source>
</evidence>
<keyword evidence="10 12" id="KW-0560">Oxidoreductase</keyword>
<dbReference type="SUPFAM" id="SSF53927">
    <property type="entry name" value="Cytidine deaminase-like"/>
    <property type="match status" value="1"/>
</dbReference>
<comment type="pathway">
    <text evidence="2 12">Cofactor biosynthesis; riboflavin biosynthesis; 5-amino-6-(D-ribitylamino)uracil from GTP: step 2/4.</text>
</comment>
<evidence type="ECO:0000256" key="6">
    <source>
        <dbReference type="ARBA" id="ARBA00022619"/>
    </source>
</evidence>
<comment type="catalytic activity">
    <reaction evidence="12">
        <text>2,5-diamino-6-hydroxy-4-(5-phosphoribosylamino)-pyrimidine + H2O + H(+) = 5-amino-6-(5-phospho-D-ribosylamino)uracil + NH4(+)</text>
        <dbReference type="Rhea" id="RHEA:21868"/>
        <dbReference type="ChEBI" id="CHEBI:15377"/>
        <dbReference type="ChEBI" id="CHEBI:15378"/>
        <dbReference type="ChEBI" id="CHEBI:28938"/>
        <dbReference type="ChEBI" id="CHEBI:58453"/>
        <dbReference type="ChEBI" id="CHEBI:58614"/>
        <dbReference type="EC" id="3.5.4.26"/>
    </reaction>
</comment>
<evidence type="ECO:0000256" key="1">
    <source>
        <dbReference type="ARBA" id="ARBA00002151"/>
    </source>
</evidence>
<dbReference type="Proteomes" id="UP000315283">
    <property type="component" value="Unassembled WGS sequence"/>
</dbReference>
<feature type="binding site" evidence="14">
    <location>
        <position position="269"/>
    </location>
    <ligand>
        <name>substrate</name>
    </ligand>
</feature>
<evidence type="ECO:0000256" key="11">
    <source>
        <dbReference type="ARBA" id="ARBA00023268"/>
    </source>
</evidence>
<dbReference type="InterPro" id="IPR004794">
    <property type="entry name" value="Eubact_RibD"/>
</dbReference>
<feature type="domain" description="CMP/dCMP-type deaminase" evidence="16">
    <location>
        <begin position="1"/>
        <end position="130"/>
    </location>
</feature>
<evidence type="ECO:0000256" key="15">
    <source>
        <dbReference type="PIRSR" id="PIRSR006769-3"/>
    </source>
</evidence>
<dbReference type="PROSITE" id="PS00903">
    <property type="entry name" value="CYT_DCMP_DEAMINASES_1"/>
    <property type="match status" value="1"/>
</dbReference>
<dbReference type="InterPro" id="IPR002125">
    <property type="entry name" value="CMP_dCMP_dom"/>
</dbReference>
<comment type="catalytic activity">
    <reaction evidence="12">
        <text>5-amino-6-(5-phospho-D-ribitylamino)uracil + NADP(+) = 5-amino-6-(5-phospho-D-ribosylamino)uracil + NADPH + H(+)</text>
        <dbReference type="Rhea" id="RHEA:17845"/>
        <dbReference type="ChEBI" id="CHEBI:15378"/>
        <dbReference type="ChEBI" id="CHEBI:57783"/>
        <dbReference type="ChEBI" id="CHEBI:58349"/>
        <dbReference type="ChEBI" id="CHEBI:58421"/>
        <dbReference type="ChEBI" id="CHEBI:58453"/>
        <dbReference type="EC" id="1.1.1.193"/>
    </reaction>
</comment>
<dbReference type="Pfam" id="PF00383">
    <property type="entry name" value="dCMP_cyt_deam_1"/>
    <property type="match status" value="1"/>
</dbReference>
<dbReference type="InterPro" id="IPR024072">
    <property type="entry name" value="DHFR-like_dom_sf"/>
</dbReference>
<organism evidence="17 18">
    <name type="scientific">SAR86 cluster bacterium</name>
    <dbReference type="NCBI Taxonomy" id="2030880"/>
    <lineage>
        <taxon>Bacteria</taxon>
        <taxon>Pseudomonadati</taxon>
        <taxon>Pseudomonadota</taxon>
        <taxon>Gammaproteobacteria</taxon>
        <taxon>SAR86 cluster</taxon>
    </lineage>
</organism>
<dbReference type="PANTHER" id="PTHR38011">
    <property type="entry name" value="DIHYDROFOLATE REDUCTASE FAMILY PROTEIN (AFU_ORTHOLOGUE AFUA_8G06820)"/>
    <property type="match status" value="1"/>
</dbReference>
<evidence type="ECO:0000256" key="8">
    <source>
        <dbReference type="ARBA" id="ARBA00022833"/>
    </source>
</evidence>
<comment type="similarity">
    <text evidence="4 12">In the N-terminal section; belongs to the cytidine and deoxycytidylate deaminase family.</text>
</comment>
<dbReference type="UniPathway" id="UPA00275">
    <property type="reaction ID" value="UER00401"/>
</dbReference>
<dbReference type="Gene3D" id="3.40.140.10">
    <property type="entry name" value="Cytidine Deaminase, domain 2"/>
    <property type="match status" value="1"/>
</dbReference>
<comment type="similarity">
    <text evidence="5 12">In the C-terminal section; belongs to the HTP reductase family.</text>
</comment>
<keyword evidence="6 12" id="KW-0686">Riboflavin biosynthesis</keyword>
<dbReference type="Pfam" id="PF01872">
    <property type="entry name" value="RibD_C"/>
    <property type="match status" value="1"/>
</dbReference>
<comment type="function">
    <text evidence="1 12">Converts 2,5-diamino-6-(ribosylamino)-4(3h)-pyrimidinone 5'-phosphate into 5-amino-6-(ribosylamino)-2,4(1h,3h)-pyrimidinedione 5'-phosphate.</text>
</comment>
<dbReference type="Gene3D" id="3.40.430.10">
    <property type="entry name" value="Dihydrofolate Reductase, subunit A"/>
    <property type="match status" value="2"/>
</dbReference>
<feature type="binding site" evidence="14">
    <location>
        <position position="213"/>
    </location>
    <ligand>
        <name>substrate</name>
    </ligand>
</feature>
<evidence type="ECO:0000313" key="17">
    <source>
        <dbReference type="EMBL" id="RZO28196.1"/>
    </source>
</evidence>
<dbReference type="InterPro" id="IPR002734">
    <property type="entry name" value="RibDG_C"/>
</dbReference>
<dbReference type="SUPFAM" id="SSF53597">
    <property type="entry name" value="Dihydrofolate reductase-like"/>
    <property type="match status" value="1"/>
</dbReference>
<sequence length="335" mass="37994">MNYEELMLRAIKKANKYRHTAKPNPVVGAIIFKENEIISEGYHETYGENHAEINAIGEAQKFLGKKFQDFSELSLLCTLEPCSHIGKTGSCADFIVKNGFKKVIVGAIDPNPKVAGRGIKILKNNNVQVEIGICKNLVEEQNKFFFYKHKSNKPFITVKIASSADGKSHINGKRIFITSEASRDDVQLVRADHDAILTGGNTLRNDNPRMNARVNFSLNQSKKILLTNNMYNKESNFFKNGSVDVFEINDLTKIVNSYKDTEICSILVEAGPKLVNSFLRERMVDELIVYTSPKKLGEKGINWFYEDNAIENYGFKLESSYKIDTDLKEIFKRDE</sequence>
<evidence type="ECO:0000256" key="12">
    <source>
        <dbReference type="PIRNR" id="PIRNR006769"/>
    </source>
</evidence>
<keyword evidence="7 12" id="KW-0479">Metal-binding</keyword>
<feature type="binding site" evidence="15">
    <location>
        <position position="91"/>
    </location>
    <ligand>
        <name>Zn(2+)</name>
        <dbReference type="ChEBI" id="CHEBI:29105"/>
        <note>catalytic</note>
    </ligand>
</feature>
<name>A0A520N428_9GAMM</name>
<keyword evidence="8 12" id="KW-0862">Zinc</keyword>
<evidence type="ECO:0000256" key="2">
    <source>
        <dbReference type="ARBA" id="ARBA00004882"/>
    </source>
</evidence>
<evidence type="ECO:0000256" key="9">
    <source>
        <dbReference type="ARBA" id="ARBA00022857"/>
    </source>
</evidence>
<dbReference type="AlphaFoldDB" id="A0A520N428"/>
<keyword evidence="12 17" id="KW-0378">Hydrolase</keyword>
<feature type="binding site" evidence="15">
    <location>
        <position position="50"/>
    </location>
    <ligand>
        <name>Zn(2+)</name>
        <dbReference type="ChEBI" id="CHEBI:29105"/>
        <note>catalytic</note>
    </ligand>
</feature>
<dbReference type="NCBIfam" id="TIGR00326">
    <property type="entry name" value="eubact_ribD"/>
    <property type="match status" value="1"/>
</dbReference>
<dbReference type="InterPro" id="IPR016193">
    <property type="entry name" value="Cytidine_deaminase-like"/>
</dbReference>
<feature type="binding site" evidence="15">
    <location>
        <position position="82"/>
    </location>
    <ligand>
        <name>Zn(2+)</name>
        <dbReference type="ChEBI" id="CHEBI:29105"/>
        <note>catalytic</note>
    </ligand>
</feature>
<dbReference type="GO" id="GO:0009231">
    <property type="term" value="P:riboflavin biosynthetic process"/>
    <property type="evidence" value="ECO:0007669"/>
    <property type="project" value="UniProtKB-UniPathway"/>
</dbReference>
<keyword evidence="11" id="KW-0511">Multifunctional enzyme</keyword>
<feature type="binding site" evidence="14">
    <location>
        <position position="206"/>
    </location>
    <ligand>
        <name>substrate</name>
    </ligand>
</feature>
<dbReference type="InterPro" id="IPR050765">
    <property type="entry name" value="Riboflavin_Biosynth_HTPR"/>
</dbReference>
<dbReference type="PROSITE" id="PS51747">
    <property type="entry name" value="CYT_DCMP_DEAMINASES_2"/>
    <property type="match status" value="1"/>
</dbReference>
<accession>A0A520N428</accession>
<evidence type="ECO:0000256" key="4">
    <source>
        <dbReference type="ARBA" id="ARBA00005259"/>
    </source>
</evidence>
<comment type="cofactor">
    <cofactor evidence="12 15">
        <name>Zn(2+)</name>
        <dbReference type="ChEBI" id="CHEBI:29105"/>
    </cofactor>
    <text evidence="12 15">Binds 1 zinc ion.</text>
</comment>
<evidence type="ECO:0000313" key="18">
    <source>
        <dbReference type="Proteomes" id="UP000315283"/>
    </source>
</evidence>
<evidence type="ECO:0000256" key="7">
    <source>
        <dbReference type="ARBA" id="ARBA00022723"/>
    </source>
</evidence>
<proteinExistence type="inferred from homology"/>
<evidence type="ECO:0000256" key="3">
    <source>
        <dbReference type="ARBA" id="ARBA00004910"/>
    </source>
</evidence>
<evidence type="ECO:0000256" key="13">
    <source>
        <dbReference type="PIRSR" id="PIRSR006769-1"/>
    </source>
</evidence>